<dbReference type="EMBL" id="JAQIZT010000003">
    <property type="protein sequence ID" value="KAJ7005383.1"/>
    <property type="molecule type" value="Genomic_DNA"/>
</dbReference>
<protein>
    <submittedName>
        <fullName evidence="1">Uncharacterized protein</fullName>
    </submittedName>
</protein>
<evidence type="ECO:0000313" key="1">
    <source>
        <dbReference type="EMBL" id="KAJ7005383.1"/>
    </source>
</evidence>
<organism evidence="1 2">
    <name type="scientific">Populus alba x Populus x berolinensis</name>
    <dbReference type="NCBI Taxonomy" id="444605"/>
    <lineage>
        <taxon>Eukaryota</taxon>
        <taxon>Viridiplantae</taxon>
        <taxon>Streptophyta</taxon>
        <taxon>Embryophyta</taxon>
        <taxon>Tracheophyta</taxon>
        <taxon>Spermatophyta</taxon>
        <taxon>Magnoliopsida</taxon>
        <taxon>eudicotyledons</taxon>
        <taxon>Gunneridae</taxon>
        <taxon>Pentapetalae</taxon>
        <taxon>rosids</taxon>
        <taxon>fabids</taxon>
        <taxon>Malpighiales</taxon>
        <taxon>Salicaceae</taxon>
        <taxon>Saliceae</taxon>
        <taxon>Populus</taxon>
    </lineage>
</organism>
<accession>A0AAD6RAH1</accession>
<sequence>MAECLIIKCGPIQLPSVIDSHPKSLADCRDCASGGWRSLS</sequence>
<name>A0AAD6RAH1_9ROSI</name>
<keyword evidence="2" id="KW-1185">Reference proteome</keyword>
<comment type="caution">
    <text evidence="1">The sequence shown here is derived from an EMBL/GenBank/DDBJ whole genome shotgun (WGS) entry which is preliminary data.</text>
</comment>
<proteinExistence type="predicted"/>
<gene>
    <name evidence="1" type="ORF">NC653_010015</name>
</gene>
<reference evidence="1" key="1">
    <citation type="journal article" date="2023" name="Mol. Ecol. Resour.">
        <title>Chromosome-level genome assembly of a triploid poplar Populus alba 'Berolinensis'.</title>
        <authorList>
            <person name="Chen S."/>
            <person name="Yu Y."/>
            <person name="Wang X."/>
            <person name="Wang S."/>
            <person name="Zhang T."/>
            <person name="Zhou Y."/>
            <person name="He R."/>
            <person name="Meng N."/>
            <person name="Wang Y."/>
            <person name="Liu W."/>
            <person name="Liu Z."/>
            <person name="Liu J."/>
            <person name="Guo Q."/>
            <person name="Huang H."/>
            <person name="Sederoff R.R."/>
            <person name="Wang G."/>
            <person name="Qu G."/>
            <person name="Chen S."/>
        </authorList>
    </citation>
    <scope>NUCLEOTIDE SEQUENCE</scope>
    <source>
        <strain evidence="1">SC-2020</strain>
    </source>
</reference>
<evidence type="ECO:0000313" key="2">
    <source>
        <dbReference type="Proteomes" id="UP001164929"/>
    </source>
</evidence>
<dbReference type="AlphaFoldDB" id="A0AAD6RAH1"/>
<dbReference type="Proteomes" id="UP001164929">
    <property type="component" value="Chromosome 3"/>
</dbReference>